<keyword evidence="1" id="KW-0812">Transmembrane</keyword>
<evidence type="ECO:0000313" key="2">
    <source>
        <dbReference type="EMBL" id="GGR34657.1"/>
    </source>
</evidence>
<dbReference type="Pfam" id="PF18986">
    <property type="entry name" value="DUF5719"/>
    <property type="match status" value="1"/>
</dbReference>
<keyword evidence="3" id="KW-1185">Reference proteome</keyword>
<evidence type="ECO:0008006" key="4">
    <source>
        <dbReference type="Google" id="ProtNLM"/>
    </source>
</evidence>
<dbReference type="AlphaFoldDB" id="A0A918FFE1"/>
<dbReference type="RefSeq" id="WP_189086297.1">
    <property type="nucleotide sequence ID" value="NZ_BMRJ01000004.1"/>
</dbReference>
<feature type="transmembrane region" description="Helical" evidence="1">
    <location>
        <begin position="12"/>
        <end position="36"/>
    </location>
</feature>
<keyword evidence="1" id="KW-1133">Transmembrane helix</keyword>
<organism evidence="2 3">
    <name type="scientific">Agromyces mediolanus</name>
    <name type="common">Corynebacterium mediolanum</name>
    <dbReference type="NCBI Taxonomy" id="41986"/>
    <lineage>
        <taxon>Bacteria</taxon>
        <taxon>Bacillati</taxon>
        <taxon>Actinomycetota</taxon>
        <taxon>Actinomycetes</taxon>
        <taxon>Micrococcales</taxon>
        <taxon>Microbacteriaceae</taxon>
        <taxon>Agromyces</taxon>
    </lineage>
</organism>
<dbReference type="InterPro" id="IPR043777">
    <property type="entry name" value="DUF5719"/>
</dbReference>
<proteinExistence type="predicted"/>
<name>A0A918FFE1_AGRME</name>
<reference evidence="2" key="2">
    <citation type="submission" date="2020-09" db="EMBL/GenBank/DDBJ databases">
        <authorList>
            <person name="Sun Q."/>
            <person name="Ohkuma M."/>
        </authorList>
    </citation>
    <scope>NUCLEOTIDE SEQUENCE</scope>
    <source>
        <strain evidence="2">JCM 3346</strain>
    </source>
</reference>
<sequence>MPDSRTLIRAGGRGLVILVAAAVGVTVLGAAAIVPWPEHRAEPLSRSIQPAESRTVRVCPGPMLELGDDAESVSALGSVRLVTATEPADADVEQLTLAPPRGSEDDIAVSLATQPGGVDAGMLAGGQAQQLATETAAGFVAAACAEPVAEAWLAGGTTELGRSTLLLLANPGDVPATVDVRVHSETGPVDAPSGLGLVVQPGAQRVVSLAGLAPAAASPVVQVTSSGGTVAASLEQTSIDVLTPSGAELIGTTAPPAKRQTITGVVVQQSGGIAVDEDHAEGDAHPSLRLLATGTEPVEAAVSVVPETGGEGSVFDVVLQAGQVSDIPLGELAAGDYTVRIDGDGEFVAAARTATRVSGDELPSDFAWFPASLPLLDETLVAVPQGPGAKLHLANPSDADVEASLVAEDGEEAITVPAGAAVSTAMPASGGRVLITGGAGLQASVSFSGERQLAAFAVQPPGPLDSPILIYPR</sequence>
<evidence type="ECO:0000313" key="3">
    <source>
        <dbReference type="Proteomes" id="UP000610303"/>
    </source>
</evidence>
<comment type="caution">
    <text evidence="2">The sequence shown here is derived from an EMBL/GenBank/DDBJ whole genome shotgun (WGS) entry which is preliminary data.</text>
</comment>
<dbReference type="EMBL" id="BMRJ01000004">
    <property type="protein sequence ID" value="GGR34657.1"/>
    <property type="molecule type" value="Genomic_DNA"/>
</dbReference>
<evidence type="ECO:0000256" key="1">
    <source>
        <dbReference type="SAM" id="Phobius"/>
    </source>
</evidence>
<dbReference type="Proteomes" id="UP000610303">
    <property type="component" value="Unassembled WGS sequence"/>
</dbReference>
<protein>
    <recommendedName>
        <fullName evidence="4">Large extracellular alpha-helical protein</fullName>
    </recommendedName>
</protein>
<keyword evidence="1" id="KW-0472">Membrane</keyword>
<reference evidence="2" key="1">
    <citation type="journal article" date="2014" name="Int. J. Syst. Evol. Microbiol.">
        <title>Complete genome sequence of Corynebacterium casei LMG S-19264T (=DSM 44701T), isolated from a smear-ripened cheese.</title>
        <authorList>
            <consortium name="US DOE Joint Genome Institute (JGI-PGF)"/>
            <person name="Walter F."/>
            <person name="Albersmeier A."/>
            <person name="Kalinowski J."/>
            <person name="Ruckert C."/>
        </authorList>
    </citation>
    <scope>NUCLEOTIDE SEQUENCE</scope>
    <source>
        <strain evidence="2">JCM 3346</strain>
    </source>
</reference>
<accession>A0A918FFE1</accession>
<gene>
    <name evidence="2" type="ORF">GCM10010196_30930</name>
</gene>